<dbReference type="Pfam" id="PF05699">
    <property type="entry name" value="Dimer_Tnp_hAT"/>
    <property type="match status" value="1"/>
</dbReference>
<dbReference type="PANTHER" id="PTHR46481">
    <property type="entry name" value="ZINC FINGER BED DOMAIN-CONTAINING PROTEIN 4"/>
    <property type="match status" value="1"/>
</dbReference>
<dbReference type="KEGG" id="api:103308027"/>
<dbReference type="InterPro" id="IPR036236">
    <property type="entry name" value="Znf_C2H2_sf"/>
</dbReference>
<dbReference type="InterPro" id="IPR003656">
    <property type="entry name" value="Znf_BED"/>
</dbReference>
<keyword evidence="3 9" id="KW-0863">Zinc-finger</keyword>
<protein>
    <recommendedName>
        <fullName evidence="11">BED-type domain-containing protein</fullName>
    </recommendedName>
</protein>
<dbReference type="InterPro" id="IPR012337">
    <property type="entry name" value="RNaseH-like_sf"/>
</dbReference>
<keyword evidence="8" id="KW-0539">Nucleus</keyword>
<evidence type="ECO:0000256" key="3">
    <source>
        <dbReference type="ARBA" id="ARBA00022771"/>
    </source>
</evidence>
<reference evidence="13" key="1">
    <citation type="submission" date="2010-06" db="EMBL/GenBank/DDBJ databases">
        <authorList>
            <person name="Jiang H."/>
            <person name="Abraham K."/>
            <person name="Ali S."/>
            <person name="Alsbrooks S.L."/>
            <person name="Anim B.N."/>
            <person name="Anosike U.S."/>
            <person name="Attaway T."/>
            <person name="Bandaranaike D.P."/>
            <person name="Battles P.K."/>
            <person name="Bell S.N."/>
            <person name="Bell A.V."/>
            <person name="Beltran B."/>
            <person name="Bickham C."/>
            <person name="Bustamante Y."/>
            <person name="Caleb T."/>
            <person name="Canada A."/>
            <person name="Cardenas V."/>
            <person name="Carter K."/>
            <person name="Chacko J."/>
            <person name="Chandrabose M.N."/>
            <person name="Chavez D."/>
            <person name="Chavez A."/>
            <person name="Chen L."/>
            <person name="Chu H.-S."/>
            <person name="Claassen K.J."/>
            <person name="Cockrell R."/>
            <person name="Collins M."/>
            <person name="Cooper J.A."/>
            <person name="Cree A."/>
            <person name="Curry S.M."/>
            <person name="Da Y."/>
            <person name="Dao M.D."/>
            <person name="Das B."/>
            <person name="Davila M.-L."/>
            <person name="Davy-Carroll L."/>
            <person name="Denson S."/>
            <person name="Dinh H."/>
            <person name="Ebong V.E."/>
            <person name="Edwards J.R."/>
            <person name="Egan A."/>
            <person name="El-Daye J."/>
            <person name="Escobedo L."/>
            <person name="Fernandez S."/>
            <person name="Fernando P.R."/>
            <person name="Flagg N."/>
            <person name="Forbes L.D."/>
            <person name="Fowler R.G."/>
            <person name="Fu Q."/>
            <person name="Gabisi R.A."/>
            <person name="Ganer J."/>
            <person name="Garbino Pronczuk A."/>
            <person name="Garcia R.M."/>
            <person name="Garner T."/>
            <person name="Garrett T.E."/>
            <person name="Gonzalez D.A."/>
            <person name="Hamid H."/>
            <person name="Hawkins E.S."/>
            <person name="Hirani K."/>
            <person name="Hogues M.E."/>
            <person name="Hollins B."/>
            <person name="Hsiao C.-H."/>
            <person name="Jabil R."/>
            <person name="James M.L."/>
            <person name="Jhangiani S.N."/>
            <person name="Johnson B."/>
            <person name="Johnson Q."/>
            <person name="Joshi V."/>
            <person name="Kalu J.B."/>
            <person name="Kam C."/>
            <person name="Kashfia A."/>
            <person name="Keebler J."/>
            <person name="Kisamo H."/>
            <person name="Kovar C.L."/>
            <person name="Lago L.A."/>
            <person name="Lai C.-Y."/>
            <person name="Laidlaw J."/>
            <person name="Lara F."/>
            <person name="Le T.-K."/>
            <person name="Lee S.L."/>
            <person name="Legall F.H."/>
            <person name="Lemon S.J."/>
            <person name="Lewis L.R."/>
            <person name="Li B."/>
            <person name="Liu Y."/>
            <person name="Liu Y.-S."/>
            <person name="Lopez J."/>
            <person name="Lozado R.J."/>
            <person name="Lu J."/>
            <person name="Madu R.C."/>
            <person name="Maheshwari M."/>
            <person name="Maheshwari R."/>
            <person name="Malloy K."/>
            <person name="Martinez E."/>
            <person name="Mathew T."/>
            <person name="Mercado I.C."/>
            <person name="Mercado C."/>
            <person name="Meyer B."/>
            <person name="Montgomery K."/>
            <person name="Morgan M.B."/>
            <person name="Munidasa M."/>
            <person name="Nazareth L.V."/>
            <person name="Nelson J."/>
            <person name="Ng B.M."/>
            <person name="Nguyen N.B."/>
            <person name="Nguyen P.Q."/>
            <person name="Nguyen T."/>
            <person name="Obregon M."/>
            <person name="Okwuonu G.O."/>
            <person name="Onwere C.G."/>
            <person name="Orozco G."/>
            <person name="Parra A."/>
            <person name="Patel S."/>
            <person name="Patil S."/>
            <person name="Perez A."/>
            <person name="Perez Y."/>
            <person name="Pham C."/>
            <person name="Primus E.L."/>
            <person name="Pu L.-L."/>
            <person name="Puazo M."/>
            <person name="Qin X."/>
            <person name="Quiroz J.B."/>
            <person name="Reese J."/>
            <person name="Richards S."/>
            <person name="Rives C.M."/>
            <person name="Robberts R."/>
            <person name="Ruiz S.J."/>
            <person name="Ruiz M.J."/>
            <person name="Santibanez J."/>
            <person name="Schneider B.W."/>
            <person name="Sisson I."/>
            <person name="Smith M."/>
            <person name="Sodergren E."/>
            <person name="Song X.-Z."/>
            <person name="Song B.B."/>
            <person name="Summersgill H."/>
            <person name="Thelus R."/>
            <person name="Thornton R.D."/>
            <person name="Trejos Z.Y."/>
            <person name="Usmani K."/>
            <person name="Vattathil S."/>
            <person name="Villasana D."/>
            <person name="Walker D.L."/>
            <person name="Wang S."/>
            <person name="Wang K."/>
            <person name="White C.S."/>
            <person name="Williams A.C."/>
            <person name="Williamson J."/>
            <person name="Wilson K."/>
            <person name="Woghiren I.O."/>
            <person name="Woodworth J.R."/>
            <person name="Worley K.C."/>
            <person name="Wright R.A."/>
            <person name="Wu W."/>
            <person name="Young L."/>
            <person name="Zhang L."/>
            <person name="Zhang J."/>
            <person name="Zhu Y."/>
            <person name="Muzny D.M."/>
            <person name="Weinstock G."/>
            <person name="Gibbs R.A."/>
        </authorList>
    </citation>
    <scope>NUCLEOTIDE SEQUENCE [LARGE SCALE GENOMIC DNA]</scope>
    <source>
        <strain evidence="13">LSR1</strain>
    </source>
</reference>
<dbReference type="SMART" id="SM00614">
    <property type="entry name" value="ZnF_BED"/>
    <property type="match status" value="1"/>
</dbReference>
<dbReference type="GO" id="GO:0003677">
    <property type="term" value="F:DNA binding"/>
    <property type="evidence" value="ECO:0007669"/>
    <property type="project" value="UniProtKB-KW"/>
</dbReference>
<dbReference type="Proteomes" id="UP000007819">
    <property type="component" value="Chromosome X"/>
</dbReference>
<organism evidence="12 13">
    <name type="scientific">Acyrthosiphon pisum</name>
    <name type="common">Pea aphid</name>
    <dbReference type="NCBI Taxonomy" id="7029"/>
    <lineage>
        <taxon>Eukaryota</taxon>
        <taxon>Metazoa</taxon>
        <taxon>Ecdysozoa</taxon>
        <taxon>Arthropoda</taxon>
        <taxon>Hexapoda</taxon>
        <taxon>Insecta</taxon>
        <taxon>Pterygota</taxon>
        <taxon>Neoptera</taxon>
        <taxon>Paraneoptera</taxon>
        <taxon>Hemiptera</taxon>
        <taxon>Sternorrhyncha</taxon>
        <taxon>Aphidomorpha</taxon>
        <taxon>Aphidoidea</taxon>
        <taxon>Aphididae</taxon>
        <taxon>Macrosiphini</taxon>
        <taxon>Acyrthosiphon</taxon>
    </lineage>
</organism>
<feature type="compositionally biased region" description="Low complexity" evidence="10">
    <location>
        <begin position="82"/>
        <end position="94"/>
    </location>
</feature>
<name>A0A8R2H2E7_ACYPI</name>
<reference evidence="12" key="2">
    <citation type="submission" date="2022-06" db="UniProtKB">
        <authorList>
            <consortium name="EnsemblMetazoa"/>
        </authorList>
    </citation>
    <scope>IDENTIFICATION</scope>
</reference>
<dbReference type="GO" id="GO:0008270">
    <property type="term" value="F:zinc ion binding"/>
    <property type="evidence" value="ECO:0007669"/>
    <property type="project" value="UniProtKB-KW"/>
</dbReference>
<dbReference type="SUPFAM" id="SSF53098">
    <property type="entry name" value="Ribonuclease H-like"/>
    <property type="match status" value="1"/>
</dbReference>
<keyword evidence="5" id="KW-0805">Transcription regulation</keyword>
<dbReference type="GeneID" id="103308027"/>
<evidence type="ECO:0000256" key="6">
    <source>
        <dbReference type="ARBA" id="ARBA00023125"/>
    </source>
</evidence>
<keyword evidence="13" id="KW-1185">Reference proteome</keyword>
<evidence type="ECO:0000313" key="13">
    <source>
        <dbReference type="Proteomes" id="UP000007819"/>
    </source>
</evidence>
<dbReference type="GO" id="GO:0009791">
    <property type="term" value="P:post-embryonic development"/>
    <property type="evidence" value="ECO:0007669"/>
    <property type="project" value="UniProtKB-ARBA"/>
</dbReference>
<evidence type="ECO:0000256" key="1">
    <source>
        <dbReference type="ARBA" id="ARBA00004123"/>
    </source>
</evidence>
<dbReference type="PANTHER" id="PTHR46481:SF10">
    <property type="entry name" value="ZINC FINGER BED DOMAIN-CONTAINING PROTEIN 39"/>
    <property type="match status" value="1"/>
</dbReference>
<dbReference type="OrthoDB" id="8193841at2759"/>
<dbReference type="InterPro" id="IPR008906">
    <property type="entry name" value="HATC_C_dom"/>
</dbReference>
<evidence type="ECO:0000313" key="12">
    <source>
        <dbReference type="EnsemblMetazoa" id="XP_016656274.2"/>
    </source>
</evidence>
<dbReference type="Pfam" id="PF02892">
    <property type="entry name" value="zf-BED"/>
    <property type="match status" value="1"/>
</dbReference>
<dbReference type="SUPFAM" id="SSF57667">
    <property type="entry name" value="beta-beta-alpha zinc fingers"/>
    <property type="match status" value="1"/>
</dbReference>
<keyword evidence="2" id="KW-0479">Metal-binding</keyword>
<evidence type="ECO:0000256" key="5">
    <source>
        <dbReference type="ARBA" id="ARBA00023015"/>
    </source>
</evidence>
<dbReference type="SUPFAM" id="SSF140996">
    <property type="entry name" value="Hermes dimerisation domain"/>
    <property type="match status" value="1"/>
</dbReference>
<evidence type="ECO:0000256" key="8">
    <source>
        <dbReference type="ARBA" id="ARBA00023242"/>
    </source>
</evidence>
<proteinExistence type="predicted"/>
<keyword evidence="4" id="KW-0862">Zinc</keyword>
<dbReference type="GO" id="GO:0046983">
    <property type="term" value="F:protein dimerization activity"/>
    <property type="evidence" value="ECO:0007669"/>
    <property type="project" value="InterPro"/>
</dbReference>
<feature type="domain" description="BED-type" evidence="11">
    <location>
        <begin position="3"/>
        <end position="46"/>
    </location>
</feature>
<evidence type="ECO:0000256" key="2">
    <source>
        <dbReference type="ARBA" id="ARBA00022723"/>
    </source>
</evidence>
<evidence type="ECO:0000256" key="7">
    <source>
        <dbReference type="ARBA" id="ARBA00023163"/>
    </source>
</evidence>
<feature type="compositionally biased region" description="Polar residues" evidence="10">
    <location>
        <begin position="52"/>
        <end position="65"/>
    </location>
</feature>
<keyword evidence="6" id="KW-0238">DNA-binding</keyword>
<dbReference type="EnsemblMetazoa" id="XM_016800785.2">
    <property type="protein sequence ID" value="XP_016656274.2"/>
    <property type="gene ID" value="LOC103308027"/>
</dbReference>
<evidence type="ECO:0000256" key="9">
    <source>
        <dbReference type="PROSITE-ProRule" id="PRU00027"/>
    </source>
</evidence>
<evidence type="ECO:0000256" key="4">
    <source>
        <dbReference type="ARBA" id="ARBA00022833"/>
    </source>
</evidence>
<feature type="region of interest" description="Disordered" evidence="10">
    <location>
        <begin position="49"/>
        <end position="94"/>
    </location>
</feature>
<dbReference type="RefSeq" id="XP_016656274.2">
    <property type="nucleotide sequence ID" value="XM_016800785.2"/>
</dbReference>
<sequence length="576" mass="66108">MDNRYSSVWEHFTIIDGIHAKCDICKRKYSYKSTLTNLKKHLSNRHLIHCSPANNPVSQNQNTHQDNIDNPDDSETRDPQPSTSGSSMAPVSSSASICMSRPTEVARKHYQPFRVVEDEGFKEFVKLLNPNFILPDRHSISKTYIPALYEKCVVDMKELVEKEAESVCMTTDCWTSRNNESFMAVTIHFIDSNFSLHSVLLGCFEFNDHHTGLKSMGCFAHTMNLVVQSSLTLENSLLDRVKAIVTHFRKSTVANNKLHTYQINNGISQPKKLIQDVQTRWNSTFYMISRFVELEDSIRGTLGLLDKAPENLKGEEWVILKEMCQVLKPFEEATRVVSGEKLMTASLVIVLSQGLVDVCSKMSKMNYNPRVLDIVNKLLCTMLEKDTWKNLEKSRTLRRSTFLDPRFKNIPFLHSTSILETTKDDIIENLTAIIRIENNQTAERNEQIPPPENGSEEVRDLQTFGHQSISIWDTIDRNAAEVLPTGTSTSRAIIEVRRYLEVAILQRNNDPLNWWRENSYNYPYLHILAKRTLCCLGTSVPCERVFSKAGLILNDRRCRLKNDKVKMLLFLNYNSN</sequence>
<dbReference type="GO" id="GO:0005634">
    <property type="term" value="C:nucleus"/>
    <property type="evidence" value="ECO:0007669"/>
    <property type="project" value="UniProtKB-SubCell"/>
</dbReference>
<comment type="subcellular location">
    <subcellularLocation>
        <location evidence="1">Nucleus</location>
    </subcellularLocation>
</comment>
<dbReference type="InterPro" id="IPR052035">
    <property type="entry name" value="ZnF_BED_domain_contain"/>
</dbReference>
<dbReference type="AlphaFoldDB" id="A0A8R2H2E7"/>
<evidence type="ECO:0000256" key="10">
    <source>
        <dbReference type="SAM" id="MobiDB-lite"/>
    </source>
</evidence>
<evidence type="ECO:0000259" key="11">
    <source>
        <dbReference type="PROSITE" id="PS50808"/>
    </source>
</evidence>
<accession>A0A8R2H2E7</accession>
<keyword evidence="7" id="KW-0804">Transcription</keyword>
<dbReference type="PROSITE" id="PS50808">
    <property type="entry name" value="ZF_BED"/>
    <property type="match status" value="1"/>
</dbReference>